<accession>A0A6J4RQJ6</accession>
<protein>
    <submittedName>
        <fullName evidence="1">Uncharacterized protein</fullName>
    </submittedName>
</protein>
<reference evidence="1" key="1">
    <citation type="submission" date="2020-02" db="EMBL/GenBank/DDBJ databases">
        <authorList>
            <person name="Meier V. D."/>
        </authorList>
    </citation>
    <scope>NUCLEOTIDE SEQUENCE</scope>
    <source>
        <strain evidence="1">AVDCRST_MAG38</strain>
    </source>
</reference>
<gene>
    <name evidence="1" type="ORF">AVDCRST_MAG38-1622</name>
</gene>
<dbReference type="EMBL" id="CADCVJ010000133">
    <property type="protein sequence ID" value="CAA9475347.1"/>
    <property type="molecule type" value="Genomic_DNA"/>
</dbReference>
<organism evidence="1">
    <name type="scientific">uncultured Solirubrobacteraceae bacterium</name>
    <dbReference type="NCBI Taxonomy" id="1162706"/>
    <lineage>
        <taxon>Bacteria</taxon>
        <taxon>Bacillati</taxon>
        <taxon>Actinomycetota</taxon>
        <taxon>Thermoleophilia</taxon>
        <taxon>Solirubrobacterales</taxon>
        <taxon>Solirubrobacteraceae</taxon>
        <taxon>environmental samples</taxon>
    </lineage>
</organism>
<proteinExistence type="predicted"/>
<name>A0A6J4RQJ6_9ACTN</name>
<feature type="non-terminal residue" evidence="1">
    <location>
        <position position="1"/>
    </location>
</feature>
<sequence>LEPRGRGLRDRCYHRPCDGPGNVNLGLLARVSSAAERAMAELAR</sequence>
<dbReference type="AlphaFoldDB" id="A0A6J4RQJ6"/>
<evidence type="ECO:0000313" key="1">
    <source>
        <dbReference type="EMBL" id="CAA9475347.1"/>
    </source>
</evidence>